<feature type="domain" description="TIL" evidence="2">
    <location>
        <begin position="46"/>
        <end position="97"/>
    </location>
</feature>
<proteinExistence type="predicted"/>
<evidence type="ECO:0000256" key="1">
    <source>
        <dbReference type="SAM" id="Phobius"/>
    </source>
</evidence>
<dbReference type="EMBL" id="BMAW01084791">
    <property type="protein sequence ID" value="GFU40191.1"/>
    <property type="molecule type" value="Genomic_DNA"/>
</dbReference>
<keyword evidence="1" id="KW-1133">Transmembrane helix</keyword>
<keyword evidence="1" id="KW-0472">Membrane</keyword>
<dbReference type="Gene3D" id="2.10.25.10">
    <property type="entry name" value="Laminin"/>
    <property type="match status" value="1"/>
</dbReference>
<comment type="caution">
    <text evidence="3">The sequence shown here is derived from an EMBL/GenBank/DDBJ whole genome shotgun (WGS) entry which is preliminary data.</text>
</comment>
<organism evidence="3 4">
    <name type="scientific">Nephila pilipes</name>
    <name type="common">Giant wood spider</name>
    <name type="synonym">Nephila maculata</name>
    <dbReference type="NCBI Taxonomy" id="299642"/>
    <lineage>
        <taxon>Eukaryota</taxon>
        <taxon>Metazoa</taxon>
        <taxon>Ecdysozoa</taxon>
        <taxon>Arthropoda</taxon>
        <taxon>Chelicerata</taxon>
        <taxon>Arachnida</taxon>
        <taxon>Araneae</taxon>
        <taxon>Araneomorphae</taxon>
        <taxon>Entelegynae</taxon>
        <taxon>Araneoidea</taxon>
        <taxon>Nephilidae</taxon>
        <taxon>Nephila</taxon>
    </lineage>
</organism>
<dbReference type="CDD" id="cd19941">
    <property type="entry name" value="TIL"/>
    <property type="match status" value="1"/>
</dbReference>
<evidence type="ECO:0000313" key="3">
    <source>
        <dbReference type="EMBL" id="GFU40191.1"/>
    </source>
</evidence>
<dbReference type="OrthoDB" id="6236007at2759"/>
<feature type="transmembrane region" description="Helical" evidence="1">
    <location>
        <begin position="24"/>
        <end position="41"/>
    </location>
</feature>
<evidence type="ECO:0000313" key="4">
    <source>
        <dbReference type="Proteomes" id="UP000887013"/>
    </source>
</evidence>
<dbReference type="InterPro" id="IPR002919">
    <property type="entry name" value="TIL_dom"/>
</dbReference>
<dbReference type="InterPro" id="IPR036084">
    <property type="entry name" value="Ser_inhib-like_sf"/>
</dbReference>
<sequence length="102" mass="11448">MCWVGNLIEPFIVDRSFAVSMNKYILLLVFCVFLLISLELSRGENCCVNEHFVDCVNPCNTCAHKDVVCVTICQPGCDCLPGHLRNEFGICIPKQFCEAQKS</sequence>
<name>A0A8X6QWE3_NEPPI</name>
<dbReference type="Pfam" id="PF01826">
    <property type="entry name" value="TIL"/>
    <property type="match status" value="1"/>
</dbReference>
<dbReference type="SUPFAM" id="SSF57567">
    <property type="entry name" value="Serine protease inhibitors"/>
    <property type="match status" value="1"/>
</dbReference>
<gene>
    <name evidence="3" type="ORF">NPIL_166831</name>
</gene>
<keyword evidence="4" id="KW-1185">Reference proteome</keyword>
<protein>
    <recommendedName>
        <fullName evidence="2">TIL domain-containing protein</fullName>
    </recommendedName>
</protein>
<accession>A0A8X6QWE3</accession>
<evidence type="ECO:0000259" key="2">
    <source>
        <dbReference type="Pfam" id="PF01826"/>
    </source>
</evidence>
<dbReference type="Proteomes" id="UP000887013">
    <property type="component" value="Unassembled WGS sequence"/>
</dbReference>
<keyword evidence="1" id="KW-0812">Transmembrane</keyword>
<dbReference type="AlphaFoldDB" id="A0A8X6QWE3"/>
<reference evidence="3" key="1">
    <citation type="submission" date="2020-08" db="EMBL/GenBank/DDBJ databases">
        <title>Multicomponent nature underlies the extraordinary mechanical properties of spider dragline silk.</title>
        <authorList>
            <person name="Kono N."/>
            <person name="Nakamura H."/>
            <person name="Mori M."/>
            <person name="Yoshida Y."/>
            <person name="Ohtoshi R."/>
            <person name="Malay A.D."/>
            <person name="Moran D.A.P."/>
            <person name="Tomita M."/>
            <person name="Numata K."/>
            <person name="Arakawa K."/>
        </authorList>
    </citation>
    <scope>NUCLEOTIDE SEQUENCE</scope>
</reference>